<reference evidence="1 2" key="1">
    <citation type="submission" date="2018-04" db="EMBL/GenBank/DDBJ databases">
        <title>Genomic Encyclopedia of Archaeal and Bacterial Type Strains, Phase II (KMG-II): from individual species to whole genera.</title>
        <authorList>
            <person name="Goeker M."/>
        </authorList>
    </citation>
    <scope>NUCLEOTIDE SEQUENCE [LARGE SCALE GENOMIC DNA]</scope>
    <source>
        <strain evidence="1 2">DSM 28823</strain>
    </source>
</reference>
<evidence type="ECO:0008006" key="3">
    <source>
        <dbReference type="Google" id="ProtNLM"/>
    </source>
</evidence>
<protein>
    <recommendedName>
        <fullName evidence="3">Cyclase</fullName>
    </recommendedName>
</protein>
<accession>A0A2T5C106</accession>
<sequence length="94" mass="10445">MITTFIKHSVKDFASWKAVYDDFTPVAKGKGVVEEHVFRDPGSPDQVIVTHAFNTMKDATDFFNSGELKEAMENAGVSSAPEIWFGEELKPTGY</sequence>
<dbReference type="EMBL" id="QAAD01000009">
    <property type="protein sequence ID" value="PTN08316.1"/>
    <property type="molecule type" value="Genomic_DNA"/>
</dbReference>
<evidence type="ECO:0000313" key="2">
    <source>
        <dbReference type="Proteomes" id="UP000243525"/>
    </source>
</evidence>
<dbReference type="SUPFAM" id="SSF54909">
    <property type="entry name" value="Dimeric alpha+beta barrel"/>
    <property type="match status" value="1"/>
</dbReference>
<proteinExistence type="predicted"/>
<gene>
    <name evidence="1" type="ORF">C8N47_10950</name>
</gene>
<dbReference type="InterPro" id="IPR011008">
    <property type="entry name" value="Dimeric_a/b-barrel"/>
</dbReference>
<dbReference type="RefSeq" id="WP_107822460.1">
    <property type="nucleotide sequence ID" value="NZ_QAAD01000009.1"/>
</dbReference>
<organism evidence="1 2">
    <name type="scientific">Mangrovibacterium marinum</name>
    <dbReference type="NCBI Taxonomy" id="1639118"/>
    <lineage>
        <taxon>Bacteria</taxon>
        <taxon>Pseudomonadati</taxon>
        <taxon>Bacteroidota</taxon>
        <taxon>Bacteroidia</taxon>
        <taxon>Marinilabiliales</taxon>
        <taxon>Prolixibacteraceae</taxon>
        <taxon>Mangrovibacterium</taxon>
    </lineage>
</organism>
<dbReference type="OrthoDB" id="1122011at2"/>
<comment type="caution">
    <text evidence="1">The sequence shown here is derived from an EMBL/GenBank/DDBJ whole genome shotgun (WGS) entry which is preliminary data.</text>
</comment>
<evidence type="ECO:0000313" key="1">
    <source>
        <dbReference type="EMBL" id="PTN08316.1"/>
    </source>
</evidence>
<keyword evidence="2" id="KW-1185">Reference proteome</keyword>
<dbReference type="AlphaFoldDB" id="A0A2T5C106"/>
<dbReference type="Proteomes" id="UP000243525">
    <property type="component" value="Unassembled WGS sequence"/>
</dbReference>
<name>A0A2T5C106_9BACT</name>